<evidence type="ECO:0000256" key="7">
    <source>
        <dbReference type="ARBA" id="ARBA00023098"/>
    </source>
</evidence>
<evidence type="ECO:0000256" key="5">
    <source>
        <dbReference type="ARBA" id="ARBA00022946"/>
    </source>
</evidence>
<evidence type="ECO:0000256" key="11">
    <source>
        <dbReference type="ARBA" id="ARBA00051293"/>
    </source>
</evidence>
<comment type="pathway">
    <text evidence="2">Lipid metabolism; fatty acid beta-oxidation.</text>
</comment>
<keyword evidence="19" id="KW-1185">Reference proteome</keyword>
<accession>A0A0D3K0Q1</accession>
<dbReference type="RefSeq" id="XP_005781765.1">
    <property type="nucleotide sequence ID" value="XM_005781708.1"/>
</dbReference>
<organism evidence="18 19">
    <name type="scientific">Emiliania huxleyi (strain CCMP1516)</name>
    <dbReference type="NCBI Taxonomy" id="280463"/>
    <lineage>
        <taxon>Eukaryota</taxon>
        <taxon>Haptista</taxon>
        <taxon>Haptophyta</taxon>
        <taxon>Prymnesiophyceae</taxon>
        <taxon>Isochrysidales</taxon>
        <taxon>Noelaerhabdaceae</taxon>
        <taxon>Emiliania</taxon>
    </lineage>
</organism>
<comment type="catalytic activity">
    <reaction evidence="11">
        <text>(2E)-tetradecenoyl-CoA = (3Z)-tetradecenoyl-CoA</text>
        <dbReference type="Rhea" id="RHEA:29847"/>
        <dbReference type="ChEBI" id="CHEBI:61405"/>
        <dbReference type="ChEBI" id="CHEBI:61968"/>
    </reaction>
    <physiologicalReaction direction="right-to-left" evidence="11">
        <dbReference type="Rhea" id="RHEA:29849"/>
    </physiologicalReaction>
</comment>
<dbReference type="Gene3D" id="6.10.250.170">
    <property type="match status" value="1"/>
</dbReference>
<evidence type="ECO:0000256" key="17">
    <source>
        <dbReference type="SAM" id="MobiDB-lite"/>
    </source>
</evidence>
<evidence type="ECO:0000256" key="14">
    <source>
        <dbReference type="ARBA" id="ARBA00056147"/>
    </source>
</evidence>
<evidence type="ECO:0000313" key="18">
    <source>
        <dbReference type="EnsemblProtists" id="EOD29336"/>
    </source>
</evidence>
<comment type="catalytic activity">
    <reaction evidence="10">
        <text>(3Z)-decenoyl-CoA = (2E)-decenoyl-CoA</text>
        <dbReference type="Rhea" id="RHEA:77195"/>
        <dbReference type="ChEBI" id="CHEBI:61406"/>
        <dbReference type="ChEBI" id="CHEBI:195601"/>
    </reaction>
    <physiologicalReaction direction="left-to-right" evidence="10">
        <dbReference type="Rhea" id="RHEA:77196"/>
    </physiologicalReaction>
</comment>
<evidence type="ECO:0000256" key="6">
    <source>
        <dbReference type="ARBA" id="ARBA00022990"/>
    </source>
</evidence>
<dbReference type="Pfam" id="PF00378">
    <property type="entry name" value="ECH_1"/>
    <property type="match status" value="1"/>
</dbReference>
<comment type="subunit">
    <text evidence="3">Homotrimer.</text>
</comment>
<keyword evidence="9" id="KW-0413">Isomerase</keyword>
<keyword evidence="7" id="KW-0443">Lipid metabolism</keyword>
<dbReference type="OMA" id="ALCKCAE"/>
<evidence type="ECO:0000256" key="3">
    <source>
        <dbReference type="ARBA" id="ARBA00011233"/>
    </source>
</evidence>
<dbReference type="HOGENOM" id="CLU_009834_7_5_1"/>
<dbReference type="EnsemblProtists" id="EOD29336">
    <property type="protein sequence ID" value="EOD29336"/>
    <property type="gene ID" value="EMIHUDRAFT_99752"/>
</dbReference>
<dbReference type="SUPFAM" id="SSF52096">
    <property type="entry name" value="ClpP/crotonase"/>
    <property type="match status" value="1"/>
</dbReference>
<dbReference type="GO" id="GO:0004165">
    <property type="term" value="F:delta(3)-delta(2)-enoyl-CoA isomerase activity"/>
    <property type="evidence" value="ECO:0007669"/>
    <property type="project" value="UniProtKB-EC"/>
</dbReference>
<keyword evidence="6" id="KW-0007">Acetylation</keyword>
<reference evidence="19" key="1">
    <citation type="journal article" date="2013" name="Nature">
        <title>Pan genome of the phytoplankton Emiliania underpins its global distribution.</title>
        <authorList>
            <person name="Read B.A."/>
            <person name="Kegel J."/>
            <person name="Klute M.J."/>
            <person name="Kuo A."/>
            <person name="Lefebvre S.C."/>
            <person name="Maumus F."/>
            <person name="Mayer C."/>
            <person name="Miller J."/>
            <person name="Monier A."/>
            <person name="Salamov A."/>
            <person name="Young J."/>
            <person name="Aguilar M."/>
            <person name="Claverie J.M."/>
            <person name="Frickenhaus S."/>
            <person name="Gonzalez K."/>
            <person name="Herman E.K."/>
            <person name="Lin Y.C."/>
            <person name="Napier J."/>
            <person name="Ogata H."/>
            <person name="Sarno A.F."/>
            <person name="Shmutz J."/>
            <person name="Schroeder D."/>
            <person name="de Vargas C."/>
            <person name="Verret F."/>
            <person name="von Dassow P."/>
            <person name="Valentin K."/>
            <person name="Van de Peer Y."/>
            <person name="Wheeler G."/>
            <person name="Dacks J.B."/>
            <person name="Delwiche C.F."/>
            <person name="Dyhrman S.T."/>
            <person name="Glockner G."/>
            <person name="John U."/>
            <person name="Richards T."/>
            <person name="Worden A.Z."/>
            <person name="Zhang X."/>
            <person name="Grigoriev I.V."/>
            <person name="Allen A.E."/>
            <person name="Bidle K."/>
            <person name="Borodovsky M."/>
            <person name="Bowler C."/>
            <person name="Brownlee C."/>
            <person name="Cock J.M."/>
            <person name="Elias M."/>
            <person name="Gladyshev V.N."/>
            <person name="Groth M."/>
            <person name="Guda C."/>
            <person name="Hadaegh A."/>
            <person name="Iglesias-Rodriguez M.D."/>
            <person name="Jenkins J."/>
            <person name="Jones B.M."/>
            <person name="Lawson T."/>
            <person name="Leese F."/>
            <person name="Lindquist E."/>
            <person name="Lobanov A."/>
            <person name="Lomsadze A."/>
            <person name="Malik S.B."/>
            <person name="Marsh M.E."/>
            <person name="Mackinder L."/>
            <person name="Mock T."/>
            <person name="Mueller-Roeber B."/>
            <person name="Pagarete A."/>
            <person name="Parker M."/>
            <person name="Probert I."/>
            <person name="Quesneville H."/>
            <person name="Raines C."/>
            <person name="Rensing S.A."/>
            <person name="Riano-Pachon D.M."/>
            <person name="Richier S."/>
            <person name="Rokitta S."/>
            <person name="Shiraiwa Y."/>
            <person name="Soanes D.M."/>
            <person name="van der Giezen M."/>
            <person name="Wahlund T.M."/>
            <person name="Williams B."/>
            <person name="Wilson W."/>
            <person name="Wolfe G."/>
            <person name="Wurch L.L."/>
        </authorList>
    </citation>
    <scope>NUCLEOTIDE SEQUENCE</scope>
</reference>
<comment type="catalytic activity">
    <reaction evidence="13">
        <text>(3Z)-octenoyl-CoA = (2E)-octenoyl-CoA</text>
        <dbReference type="Rhea" id="RHEA:46044"/>
        <dbReference type="ChEBI" id="CHEBI:62242"/>
        <dbReference type="ChEBI" id="CHEBI:85640"/>
    </reaction>
    <physiologicalReaction direction="left-to-right" evidence="13">
        <dbReference type="Rhea" id="RHEA:46045"/>
    </physiologicalReaction>
</comment>
<evidence type="ECO:0000256" key="2">
    <source>
        <dbReference type="ARBA" id="ARBA00005005"/>
    </source>
</evidence>
<evidence type="ECO:0000313" key="19">
    <source>
        <dbReference type="Proteomes" id="UP000013827"/>
    </source>
</evidence>
<dbReference type="STRING" id="2903.R1F279"/>
<dbReference type="GO" id="GO:0006635">
    <property type="term" value="P:fatty acid beta-oxidation"/>
    <property type="evidence" value="ECO:0007669"/>
    <property type="project" value="TreeGrafter"/>
</dbReference>
<protein>
    <recommendedName>
        <fullName evidence="15">Enoyl-CoA delta isomerase 1, mitochondrial</fullName>
    </recommendedName>
    <alternativeName>
        <fullName evidence="16">3,2-trans-enoyl-CoA isomerase</fullName>
    </alternativeName>
</protein>
<keyword evidence="4" id="KW-0276">Fatty acid metabolism</keyword>
<dbReference type="PANTHER" id="PTHR11941:SF45">
    <property type="entry name" value="ENOYL-COA DELTA ISOMERASE 1, MITOCHONDRIAL"/>
    <property type="match status" value="1"/>
</dbReference>
<evidence type="ECO:0000256" key="13">
    <source>
        <dbReference type="ARBA" id="ARBA00052542"/>
    </source>
</evidence>
<name>A0A0D3K0Q1_EMIH1</name>
<evidence type="ECO:0000256" key="4">
    <source>
        <dbReference type="ARBA" id="ARBA00022832"/>
    </source>
</evidence>
<dbReference type="Proteomes" id="UP000013827">
    <property type="component" value="Unassembled WGS sequence"/>
</dbReference>
<keyword evidence="8" id="KW-0496">Mitochondrion</keyword>
<keyword evidence="5" id="KW-0809">Transit peptide</keyword>
<comment type="function">
    <text evidence="14">Key enzyme of fatty acid beta-oxidation. Able to isomerize both 3-cis (3Z) and 3-trans (3E) double bonds into the 2-trans (2E) form in a range of enoyl-CoA species, with a preference for (3Z)-enoyl-CoAs over (3E)-enoyl-CoAs. The catalytic efficiency of this enzyme is not affected by the fatty acyl chain length.</text>
</comment>
<evidence type="ECO:0000256" key="10">
    <source>
        <dbReference type="ARBA" id="ARBA00050938"/>
    </source>
</evidence>
<feature type="compositionally biased region" description="Gly residues" evidence="17">
    <location>
        <begin position="1"/>
        <end position="22"/>
    </location>
</feature>
<sequence>MEGGGDGGEGRGGGGGGGGENGGTEFVSAKLSTAASDSPVAEYVTVTQHDDRTATLTMNHPPVNSLSLEMLQALRDAFVDLDASGCRGFVLASSRPTIFSAGLDITELHNPSEARLREFWSTLQDAFLALYGSRCATVAAIDGHSPAGGCLLAACCDERIMARGKWGIGLNETQLGIVAPFWFADAMRPLMGQRRLDRMLQLGQLLSPDEALAAGLVDELEEHGSGAVLARAREVLGAYVAIDAPARADSKLLLRAEALDRLRARKQDNIDFFVACCMSERYQSRIGAYLDALKERKKR</sequence>
<feature type="region of interest" description="Disordered" evidence="17">
    <location>
        <begin position="1"/>
        <end position="25"/>
    </location>
</feature>
<evidence type="ECO:0000256" key="1">
    <source>
        <dbReference type="ARBA" id="ARBA00004305"/>
    </source>
</evidence>
<dbReference type="Gene3D" id="3.90.226.10">
    <property type="entry name" value="2-enoyl-CoA Hydratase, Chain A, domain 1"/>
    <property type="match status" value="1"/>
</dbReference>
<evidence type="ECO:0000256" key="8">
    <source>
        <dbReference type="ARBA" id="ARBA00023128"/>
    </source>
</evidence>
<dbReference type="eggNOG" id="KOG1683">
    <property type="taxonomic scope" value="Eukaryota"/>
</dbReference>
<comment type="catalytic activity">
    <reaction evidence="12">
        <text>(3Z)-dodecenoyl-CoA = (2E)-dodecenoyl-CoA</text>
        <dbReference type="Rhea" id="RHEA:23716"/>
        <dbReference type="ChEBI" id="CHEBI:57330"/>
        <dbReference type="ChEBI" id="CHEBI:58543"/>
        <dbReference type="EC" id="5.3.3.8"/>
    </reaction>
    <physiologicalReaction direction="left-to-right" evidence="12">
        <dbReference type="Rhea" id="RHEA:23717"/>
    </physiologicalReaction>
</comment>
<reference evidence="18" key="2">
    <citation type="submission" date="2024-10" db="UniProtKB">
        <authorList>
            <consortium name="EnsemblProtists"/>
        </authorList>
    </citation>
    <scope>IDENTIFICATION</scope>
</reference>
<dbReference type="FunFam" id="3.90.226.10:FF:000034">
    <property type="entry name" value="Enoyl-CoA delta isomerase 1"/>
    <property type="match status" value="1"/>
</dbReference>
<evidence type="ECO:0000256" key="9">
    <source>
        <dbReference type="ARBA" id="ARBA00023235"/>
    </source>
</evidence>
<comment type="subcellular location">
    <subcellularLocation>
        <location evidence="1">Mitochondrion matrix</location>
    </subcellularLocation>
</comment>
<dbReference type="PaxDb" id="2903-EOD29336"/>
<evidence type="ECO:0000256" key="12">
    <source>
        <dbReference type="ARBA" id="ARBA00052376"/>
    </source>
</evidence>
<evidence type="ECO:0000256" key="15">
    <source>
        <dbReference type="ARBA" id="ARBA00068317"/>
    </source>
</evidence>
<dbReference type="InterPro" id="IPR029045">
    <property type="entry name" value="ClpP/crotonase-like_dom_sf"/>
</dbReference>
<dbReference type="AlphaFoldDB" id="A0A0D3K0Q1"/>
<dbReference type="KEGG" id="ehx:EMIHUDRAFT_99752"/>
<dbReference type="InterPro" id="IPR001753">
    <property type="entry name" value="Enoyl-CoA_hydra/iso"/>
</dbReference>
<dbReference type="PANTHER" id="PTHR11941">
    <property type="entry name" value="ENOYL-COA HYDRATASE-RELATED"/>
    <property type="match status" value="1"/>
</dbReference>
<proteinExistence type="predicted"/>
<dbReference type="CDD" id="cd06558">
    <property type="entry name" value="crotonase-like"/>
    <property type="match status" value="1"/>
</dbReference>
<dbReference type="GeneID" id="19046685"/>
<dbReference type="GO" id="GO:0005759">
    <property type="term" value="C:mitochondrial matrix"/>
    <property type="evidence" value="ECO:0007669"/>
    <property type="project" value="UniProtKB-SubCell"/>
</dbReference>
<evidence type="ECO:0000256" key="16">
    <source>
        <dbReference type="ARBA" id="ARBA00083575"/>
    </source>
</evidence>